<evidence type="ECO:0000313" key="1">
    <source>
        <dbReference type="EMBL" id="KKM95948.1"/>
    </source>
</evidence>
<gene>
    <name evidence="1" type="ORF">LCGC14_1183190</name>
</gene>
<dbReference type="AlphaFoldDB" id="A0A0F9LRD9"/>
<sequence>MKVIRNLLCKLGYHQIEGHVGALLGQNEFYNYYLICKNCHYHIANINIKEKYNGSI</sequence>
<reference evidence="1" key="1">
    <citation type="journal article" date="2015" name="Nature">
        <title>Complex archaea that bridge the gap between prokaryotes and eukaryotes.</title>
        <authorList>
            <person name="Spang A."/>
            <person name="Saw J.H."/>
            <person name="Jorgensen S.L."/>
            <person name="Zaremba-Niedzwiedzka K."/>
            <person name="Martijn J."/>
            <person name="Lind A.E."/>
            <person name="van Eijk R."/>
            <person name="Schleper C."/>
            <person name="Guy L."/>
            <person name="Ettema T.J."/>
        </authorList>
    </citation>
    <scope>NUCLEOTIDE SEQUENCE</scope>
</reference>
<accession>A0A0F9LRD9</accession>
<protein>
    <submittedName>
        <fullName evidence="1">Uncharacterized protein</fullName>
    </submittedName>
</protein>
<comment type="caution">
    <text evidence="1">The sequence shown here is derived from an EMBL/GenBank/DDBJ whole genome shotgun (WGS) entry which is preliminary data.</text>
</comment>
<organism evidence="1">
    <name type="scientific">marine sediment metagenome</name>
    <dbReference type="NCBI Taxonomy" id="412755"/>
    <lineage>
        <taxon>unclassified sequences</taxon>
        <taxon>metagenomes</taxon>
        <taxon>ecological metagenomes</taxon>
    </lineage>
</organism>
<dbReference type="EMBL" id="LAZR01005945">
    <property type="protein sequence ID" value="KKM95948.1"/>
    <property type="molecule type" value="Genomic_DNA"/>
</dbReference>
<proteinExistence type="predicted"/>
<name>A0A0F9LRD9_9ZZZZ</name>